<dbReference type="KEGG" id="pgri:PgNI_10842"/>
<reference evidence="3 4" key="1">
    <citation type="journal article" date="2019" name="Mol. Biol. Evol.">
        <title>Blast fungal genomes show frequent chromosomal changes, gene gains and losses, and effector gene turnover.</title>
        <authorList>
            <person name="Gomez Luciano L.B."/>
            <person name="Jason Tsai I."/>
            <person name="Chuma I."/>
            <person name="Tosa Y."/>
            <person name="Chen Y.H."/>
            <person name="Li J.Y."/>
            <person name="Li M.Y."/>
            <person name="Jade Lu M.Y."/>
            <person name="Nakayashiki H."/>
            <person name="Li W.H."/>
        </authorList>
    </citation>
    <scope>NUCLEOTIDE SEQUENCE [LARGE SCALE GENOMIC DNA]</scope>
    <source>
        <strain evidence="3 4">NI907</strain>
    </source>
</reference>
<protein>
    <submittedName>
        <fullName evidence="4">Uncharacterized protein</fullName>
    </submittedName>
</protein>
<evidence type="ECO:0000256" key="1">
    <source>
        <dbReference type="SAM" id="MobiDB-lite"/>
    </source>
</evidence>
<dbReference type="GeneID" id="41965721"/>
<feature type="chain" id="PRO_5027627405" evidence="2">
    <location>
        <begin position="21"/>
        <end position="120"/>
    </location>
</feature>
<dbReference type="RefSeq" id="XP_030980407.1">
    <property type="nucleotide sequence ID" value="XM_031130816.1"/>
</dbReference>
<reference evidence="4" key="2">
    <citation type="submission" date="2019-10" db="EMBL/GenBank/DDBJ databases">
        <authorList>
            <consortium name="NCBI Genome Project"/>
        </authorList>
    </citation>
    <scope>NUCLEOTIDE SEQUENCE</scope>
    <source>
        <strain evidence="4">NI907</strain>
    </source>
</reference>
<evidence type="ECO:0000313" key="3">
    <source>
        <dbReference type="Proteomes" id="UP000515153"/>
    </source>
</evidence>
<proteinExistence type="predicted"/>
<sequence length="120" mass="12963">MKFSTILSTFALASAATASAININMNQEGSRLASRSPAGDSTSGPASLPPQPPAGQKFTDPQEDAIYKKCCTRCKQSLTAQGTAEGKNWTPELIAETCTKKCEELVVQLRDERNRNRKSI</sequence>
<organism evidence="3 4">
    <name type="scientific">Pyricularia grisea</name>
    <name type="common">Crabgrass-specific blast fungus</name>
    <name type="synonym">Magnaporthe grisea</name>
    <dbReference type="NCBI Taxonomy" id="148305"/>
    <lineage>
        <taxon>Eukaryota</taxon>
        <taxon>Fungi</taxon>
        <taxon>Dikarya</taxon>
        <taxon>Ascomycota</taxon>
        <taxon>Pezizomycotina</taxon>
        <taxon>Sordariomycetes</taxon>
        <taxon>Sordariomycetidae</taxon>
        <taxon>Magnaporthales</taxon>
        <taxon>Pyriculariaceae</taxon>
        <taxon>Pyricularia</taxon>
    </lineage>
</organism>
<gene>
    <name evidence="4" type="ORF">PgNI_10842</name>
</gene>
<evidence type="ECO:0000256" key="2">
    <source>
        <dbReference type="SAM" id="SignalP"/>
    </source>
</evidence>
<name>A0A6P8AZT6_PYRGI</name>
<reference evidence="4" key="3">
    <citation type="submission" date="2025-08" db="UniProtKB">
        <authorList>
            <consortium name="RefSeq"/>
        </authorList>
    </citation>
    <scope>IDENTIFICATION</scope>
    <source>
        <strain evidence="4">NI907</strain>
    </source>
</reference>
<accession>A0A6P8AZT6</accession>
<evidence type="ECO:0000313" key="4">
    <source>
        <dbReference type="RefSeq" id="XP_030980407.1"/>
    </source>
</evidence>
<dbReference type="Proteomes" id="UP000515153">
    <property type="component" value="Chromosome VII"/>
</dbReference>
<keyword evidence="3" id="KW-1185">Reference proteome</keyword>
<dbReference type="AlphaFoldDB" id="A0A6P8AZT6"/>
<feature type="region of interest" description="Disordered" evidence="1">
    <location>
        <begin position="28"/>
        <end position="60"/>
    </location>
</feature>
<keyword evidence="2" id="KW-0732">Signal</keyword>
<feature type="signal peptide" evidence="2">
    <location>
        <begin position="1"/>
        <end position="20"/>
    </location>
</feature>